<gene>
    <name evidence="2" type="ORF">DYB35_013580</name>
</gene>
<organism evidence="2 3">
    <name type="scientific">Aphanomyces astaci</name>
    <name type="common">Crayfish plague agent</name>
    <dbReference type="NCBI Taxonomy" id="112090"/>
    <lineage>
        <taxon>Eukaryota</taxon>
        <taxon>Sar</taxon>
        <taxon>Stramenopiles</taxon>
        <taxon>Oomycota</taxon>
        <taxon>Saprolegniomycetes</taxon>
        <taxon>Saprolegniales</taxon>
        <taxon>Verrucalvaceae</taxon>
        <taxon>Aphanomyces</taxon>
    </lineage>
</organism>
<feature type="compositionally biased region" description="Polar residues" evidence="1">
    <location>
        <begin position="31"/>
        <end position="42"/>
    </location>
</feature>
<accession>A0A3R6WI76</accession>
<dbReference type="AlphaFoldDB" id="A0A3R6WI76"/>
<protein>
    <recommendedName>
        <fullName evidence="4">Retrotransposon gag domain-containing protein</fullName>
    </recommendedName>
</protein>
<proteinExistence type="predicted"/>
<dbReference type="EMBL" id="QUTG01003790">
    <property type="protein sequence ID" value="RHY90295.1"/>
    <property type="molecule type" value="Genomic_DNA"/>
</dbReference>
<evidence type="ECO:0000256" key="1">
    <source>
        <dbReference type="SAM" id="MobiDB-lite"/>
    </source>
</evidence>
<reference evidence="2 3" key="1">
    <citation type="submission" date="2018-08" db="EMBL/GenBank/DDBJ databases">
        <title>Aphanomyces genome sequencing and annotation.</title>
        <authorList>
            <person name="Minardi D."/>
            <person name="Oidtmann B."/>
            <person name="Van Der Giezen M."/>
            <person name="Studholme D.J."/>
        </authorList>
    </citation>
    <scope>NUCLEOTIDE SEQUENCE [LARGE SCALE GENOMIC DNA]</scope>
    <source>
        <strain evidence="2 3">Sv</strain>
    </source>
</reference>
<comment type="caution">
    <text evidence="2">The sequence shown here is derived from an EMBL/GenBank/DDBJ whole genome shotgun (WGS) entry which is preliminary data.</text>
</comment>
<dbReference type="Proteomes" id="UP000285712">
    <property type="component" value="Unassembled WGS sequence"/>
</dbReference>
<sequence length="210" mass="23726">MSSHSHATDTVNDSRSPSLPSYFKKPELEGSFTQRTSVSNPRVASRGMVYHDLAEQPADVAPSIKNESVTPSRRSSAQASIEEDEVSNFKMEQTTNPPTTSLVTQIPRETQGTPGDLGKVATLGTAGAMKTSGITCRLWDTKELCTFFSGSEYNREASYQWMRRYEQLSRLSGWTEQEKIAWFPSYLSKTVRAWFNQLQPHYKQSWKDIK</sequence>
<name>A0A3R6WI76_APHAT</name>
<feature type="region of interest" description="Disordered" evidence="1">
    <location>
        <begin position="1"/>
        <end position="117"/>
    </location>
</feature>
<evidence type="ECO:0008006" key="4">
    <source>
        <dbReference type="Google" id="ProtNLM"/>
    </source>
</evidence>
<feature type="compositionally biased region" description="Polar residues" evidence="1">
    <location>
        <begin position="65"/>
        <end position="79"/>
    </location>
</feature>
<evidence type="ECO:0000313" key="3">
    <source>
        <dbReference type="Proteomes" id="UP000285712"/>
    </source>
</evidence>
<feature type="compositionally biased region" description="Polar residues" evidence="1">
    <location>
        <begin position="90"/>
        <end position="113"/>
    </location>
</feature>
<evidence type="ECO:0000313" key="2">
    <source>
        <dbReference type="EMBL" id="RHY90295.1"/>
    </source>
</evidence>
<feature type="compositionally biased region" description="Polar residues" evidence="1">
    <location>
        <begin position="1"/>
        <end position="19"/>
    </location>
</feature>